<protein>
    <recommendedName>
        <fullName evidence="4">Lipocalin-like domain-containing protein</fullName>
    </recommendedName>
</protein>
<evidence type="ECO:0000313" key="2">
    <source>
        <dbReference type="EMBL" id="CAL2102727.1"/>
    </source>
</evidence>
<keyword evidence="3" id="KW-1185">Reference proteome</keyword>
<sequence length="181" mass="20968">MYVSNFKVMARIIIYISIFILSTFFSIVNAQNSTKAPCSDKEYSQFDFWVGNWNVYNTNGKLIGTNNIVRVPNACAIQENWSSKTSQSQGTSYNYYNKTDNSWNQLWIDNTGFSLELKGAYSNQQMTLKSKLVNSPKGKYYNQITWTLNKDGSVTQVWDYIAENDQKLKEVFRGIYKKDEN</sequence>
<dbReference type="EMBL" id="CAXJIO010000011">
    <property type="protein sequence ID" value="CAL2102727.1"/>
    <property type="molecule type" value="Genomic_DNA"/>
</dbReference>
<accession>A0ABM9PAV8</accession>
<dbReference type="Proteomes" id="UP001497527">
    <property type="component" value="Unassembled WGS sequence"/>
</dbReference>
<name>A0ABM9PAV8_9FLAO</name>
<evidence type="ECO:0008006" key="4">
    <source>
        <dbReference type="Google" id="ProtNLM"/>
    </source>
</evidence>
<evidence type="ECO:0000313" key="3">
    <source>
        <dbReference type="Proteomes" id="UP001497527"/>
    </source>
</evidence>
<feature type="transmembrane region" description="Helical" evidence="1">
    <location>
        <begin position="12"/>
        <end position="30"/>
    </location>
</feature>
<gene>
    <name evidence="2" type="ORF">T190423A01A_20478</name>
</gene>
<organism evidence="2 3">
    <name type="scientific">Tenacibaculum polynesiense</name>
    <dbReference type="NCBI Taxonomy" id="3137857"/>
    <lineage>
        <taxon>Bacteria</taxon>
        <taxon>Pseudomonadati</taxon>
        <taxon>Bacteroidota</taxon>
        <taxon>Flavobacteriia</taxon>
        <taxon>Flavobacteriales</taxon>
        <taxon>Flavobacteriaceae</taxon>
        <taxon>Tenacibaculum</taxon>
    </lineage>
</organism>
<evidence type="ECO:0000256" key="1">
    <source>
        <dbReference type="SAM" id="Phobius"/>
    </source>
</evidence>
<comment type="caution">
    <text evidence="2">The sequence shown here is derived from an EMBL/GenBank/DDBJ whole genome shotgun (WGS) entry which is preliminary data.</text>
</comment>
<proteinExistence type="predicted"/>
<keyword evidence="1" id="KW-1133">Transmembrane helix</keyword>
<reference evidence="2 3" key="1">
    <citation type="submission" date="2024-05" db="EMBL/GenBank/DDBJ databases">
        <authorList>
            <person name="Duchaud E."/>
        </authorList>
    </citation>
    <scope>NUCLEOTIDE SEQUENCE [LARGE SCALE GENOMIC DNA]</scope>
    <source>
        <strain evidence="2">Ena-SAMPLE-TAB-13-05-2024-13:56:06:370-140308</strain>
    </source>
</reference>
<keyword evidence="1" id="KW-0472">Membrane</keyword>
<keyword evidence="1" id="KW-0812">Transmembrane</keyword>